<dbReference type="EMBL" id="FO203431">
    <property type="protein sequence ID" value="CCH85619.1"/>
    <property type="molecule type" value="Genomic_DNA"/>
</dbReference>
<keyword evidence="3" id="KW-1185">Reference proteome</keyword>
<dbReference type="STRING" id="477641.MODMU_0147"/>
<evidence type="ECO:0000313" key="3">
    <source>
        <dbReference type="Proteomes" id="UP000006461"/>
    </source>
</evidence>
<dbReference type="AlphaFoldDB" id="I4EQF6"/>
<dbReference type="HOGENOM" id="CLU_2753437_0_0_11"/>
<name>I4EQF6_MODI5</name>
<proteinExistence type="predicted"/>
<feature type="region of interest" description="Disordered" evidence="1">
    <location>
        <begin position="38"/>
        <end position="70"/>
    </location>
</feature>
<evidence type="ECO:0000313" key="2">
    <source>
        <dbReference type="EMBL" id="CCH85619.1"/>
    </source>
</evidence>
<gene>
    <name evidence="2" type="ordered locus">MODMU_0147</name>
</gene>
<dbReference type="KEGG" id="mmar:MODMU_0147"/>
<accession>I4EQF6</accession>
<dbReference type="Proteomes" id="UP000006461">
    <property type="component" value="Chromosome"/>
</dbReference>
<organism evidence="2 3">
    <name type="scientific">Modestobacter italicus (strain DSM 44449 / CECT 9708 / BC 501)</name>
    <dbReference type="NCBI Taxonomy" id="2732864"/>
    <lineage>
        <taxon>Bacteria</taxon>
        <taxon>Bacillati</taxon>
        <taxon>Actinomycetota</taxon>
        <taxon>Actinomycetes</taxon>
        <taxon>Geodermatophilales</taxon>
        <taxon>Geodermatophilaceae</taxon>
        <taxon>Modestobacter</taxon>
    </lineage>
</organism>
<sequence length="70" mass="7849">MVGRGRVLRLRACHRTRTDRVRPRPLAVGPATRDGFARLSVGQHPLPGYEPSGRSGLTRPRLWRRPGDVP</sequence>
<reference evidence="2 3" key="1">
    <citation type="journal article" date="2012" name="J. Bacteriol.">
        <title>Genome Sequence of Radiation-Resistant Modestobacter marinus Strain BC501, a Representative Actinobacterium That Thrives on Calcareous Stone Surfaces.</title>
        <authorList>
            <person name="Normand P."/>
            <person name="Gury J."/>
            <person name="Pujic P."/>
            <person name="Chouaia B."/>
            <person name="Crotti E."/>
            <person name="Brusetti L."/>
            <person name="Daffonchio D."/>
            <person name="Vacherie B."/>
            <person name="Barbe V."/>
            <person name="Medigue C."/>
            <person name="Calteau A."/>
            <person name="Ghodhbane-Gtari F."/>
            <person name="Essoussi I."/>
            <person name="Nouioui I."/>
            <person name="Abbassi-Ghozzi I."/>
            <person name="Gtari M."/>
        </authorList>
    </citation>
    <scope>NUCLEOTIDE SEQUENCE [LARGE SCALE GENOMIC DNA]</scope>
    <source>
        <strain evidence="3">BC 501</strain>
    </source>
</reference>
<protein>
    <submittedName>
        <fullName evidence="2">Uncharacterized protein</fullName>
    </submittedName>
</protein>
<evidence type="ECO:0000256" key="1">
    <source>
        <dbReference type="SAM" id="MobiDB-lite"/>
    </source>
</evidence>